<keyword evidence="5" id="KW-0547">Nucleotide-binding</keyword>
<feature type="modified residue" description="4-aspartylphosphate" evidence="9">
    <location>
        <position position="58"/>
    </location>
</feature>
<evidence type="ECO:0000256" key="2">
    <source>
        <dbReference type="ARBA" id="ARBA00012438"/>
    </source>
</evidence>
<dbReference type="InterPro" id="IPR001789">
    <property type="entry name" value="Sig_transdc_resp-reg_receiver"/>
</dbReference>
<gene>
    <name evidence="12" type="ORF">GCL60_11495</name>
</gene>
<dbReference type="EMBL" id="WFLM01000004">
    <property type="protein sequence ID" value="KAB8037791.1"/>
    <property type="molecule type" value="Genomic_DNA"/>
</dbReference>
<feature type="domain" description="Response regulatory" evidence="11">
    <location>
        <begin position="7"/>
        <end position="123"/>
    </location>
</feature>
<feature type="domain" description="Histidine kinase" evidence="10">
    <location>
        <begin position="155"/>
        <end position="376"/>
    </location>
</feature>
<dbReference type="InterPro" id="IPR036097">
    <property type="entry name" value="HisK_dim/P_sf"/>
</dbReference>
<keyword evidence="3 9" id="KW-0597">Phosphoprotein</keyword>
<evidence type="ECO:0000313" key="12">
    <source>
        <dbReference type="EMBL" id="KAB8037791.1"/>
    </source>
</evidence>
<evidence type="ECO:0000259" key="11">
    <source>
        <dbReference type="PROSITE" id="PS50110"/>
    </source>
</evidence>
<dbReference type="CDD" id="cd00082">
    <property type="entry name" value="HisKA"/>
    <property type="match status" value="1"/>
</dbReference>
<dbReference type="PANTHER" id="PTHR43065">
    <property type="entry name" value="SENSOR HISTIDINE KINASE"/>
    <property type="match status" value="1"/>
</dbReference>
<protein>
    <recommendedName>
        <fullName evidence="2">histidine kinase</fullName>
        <ecNumber evidence="2">2.7.13.3</ecNumber>
    </recommendedName>
</protein>
<dbReference type="PROSITE" id="PS50109">
    <property type="entry name" value="HIS_KIN"/>
    <property type="match status" value="1"/>
</dbReference>
<keyword evidence="13" id="KW-1185">Reference proteome</keyword>
<dbReference type="InterPro" id="IPR005467">
    <property type="entry name" value="His_kinase_dom"/>
</dbReference>
<dbReference type="InterPro" id="IPR003661">
    <property type="entry name" value="HisK_dim/P_dom"/>
</dbReference>
<dbReference type="EC" id="2.7.13.3" evidence="2"/>
<proteinExistence type="predicted"/>
<dbReference type="InterPro" id="IPR036890">
    <property type="entry name" value="HATPase_C_sf"/>
</dbReference>
<keyword evidence="4" id="KW-0808">Transferase</keyword>
<dbReference type="OrthoDB" id="5291204at2"/>
<evidence type="ECO:0000256" key="5">
    <source>
        <dbReference type="ARBA" id="ARBA00022741"/>
    </source>
</evidence>
<dbReference type="SUPFAM" id="SSF47384">
    <property type="entry name" value="Homodimeric domain of signal transducing histidine kinase"/>
    <property type="match status" value="1"/>
</dbReference>
<dbReference type="PRINTS" id="PR00344">
    <property type="entry name" value="BCTRLSENSOR"/>
</dbReference>
<dbReference type="SMART" id="SM00387">
    <property type="entry name" value="HATPase_c"/>
    <property type="match status" value="1"/>
</dbReference>
<dbReference type="GO" id="GO:0000155">
    <property type="term" value="F:phosphorelay sensor kinase activity"/>
    <property type="evidence" value="ECO:0007669"/>
    <property type="project" value="InterPro"/>
</dbReference>
<dbReference type="InterPro" id="IPR011006">
    <property type="entry name" value="CheY-like_superfamily"/>
</dbReference>
<comment type="catalytic activity">
    <reaction evidence="1">
        <text>ATP + protein L-histidine = ADP + protein N-phospho-L-histidine.</text>
        <dbReference type="EC" id="2.7.13.3"/>
    </reaction>
</comment>
<dbReference type="RefSeq" id="WP_153420868.1">
    <property type="nucleotide sequence ID" value="NZ_WFLM01000004.1"/>
</dbReference>
<reference evidence="12 13" key="1">
    <citation type="submission" date="2019-10" db="EMBL/GenBank/DDBJ databases">
        <title>New species of Slilvanegrellaceae.</title>
        <authorList>
            <person name="Pitt A."/>
            <person name="Hahn M.W."/>
        </authorList>
    </citation>
    <scope>NUCLEOTIDE SEQUENCE [LARGE SCALE GENOMIC DNA]</scope>
    <source>
        <strain evidence="12 13">SP-Ram-0.45-NSY-1</strain>
    </source>
</reference>
<sequence>MDLGKLNILVVEDDSDTQERIVREFNSLNFATTTASSFYEAKTIIQNSANNFDLFLIDIQLPDGDGFSLISEIRNKNKDALLIIMTGYINNKIMDKSNKIDCYEVIQKPFSIKNDIIPLAKKCLKNIYLKKENDYLNAQILHISKLAALGELSATVVHDIRGPLTMIQLTCEDIKDEMKKTDNNESFETNLNSHLSQITRACHKINKLVDHLRNYSRKDAQEEEESKSVIELIENSVFLVKQKIRNHNIKVEIKIDEKYNNAELICFPNKFEQVLMNLMSNACDAMKESSKKELKIKAFLDDNSFNISVNDTGSGIPEVVLPKIFDSFFTTKPKGEGTGLGLSIVKNIVKEHLGDLVLSSVVGEGTTFTIKLPISKLIIKPSSGGGPSPSRAA</sequence>
<accession>A0A6N6VUD3</accession>
<evidence type="ECO:0000259" key="10">
    <source>
        <dbReference type="PROSITE" id="PS50109"/>
    </source>
</evidence>
<dbReference type="Gene3D" id="1.10.287.130">
    <property type="match status" value="1"/>
</dbReference>
<organism evidence="12 13">
    <name type="scientific">Silvanigrella paludirubra</name>
    <dbReference type="NCBI Taxonomy" id="2499159"/>
    <lineage>
        <taxon>Bacteria</taxon>
        <taxon>Pseudomonadati</taxon>
        <taxon>Bdellovibrionota</taxon>
        <taxon>Oligoflexia</taxon>
        <taxon>Silvanigrellales</taxon>
        <taxon>Silvanigrellaceae</taxon>
        <taxon>Silvanigrella</taxon>
    </lineage>
</organism>
<evidence type="ECO:0000256" key="4">
    <source>
        <dbReference type="ARBA" id="ARBA00022679"/>
    </source>
</evidence>
<evidence type="ECO:0000256" key="1">
    <source>
        <dbReference type="ARBA" id="ARBA00000085"/>
    </source>
</evidence>
<dbReference type="SUPFAM" id="SSF55874">
    <property type="entry name" value="ATPase domain of HSP90 chaperone/DNA topoisomerase II/histidine kinase"/>
    <property type="match status" value="1"/>
</dbReference>
<dbReference type="PANTHER" id="PTHR43065:SF10">
    <property type="entry name" value="PEROXIDE STRESS-ACTIVATED HISTIDINE KINASE MAK3"/>
    <property type="match status" value="1"/>
</dbReference>
<dbReference type="SMART" id="SM00448">
    <property type="entry name" value="REC"/>
    <property type="match status" value="1"/>
</dbReference>
<evidence type="ECO:0000313" key="13">
    <source>
        <dbReference type="Proteomes" id="UP000437748"/>
    </source>
</evidence>
<dbReference type="SMART" id="SM00388">
    <property type="entry name" value="HisKA"/>
    <property type="match status" value="1"/>
</dbReference>
<dbReference type="Pfam" id="PF00512">
    <property type="entry name" value="HisKA"/>
    <property type="match status" value="1"/>
</dbReference>
<dbReference type="CDD" id="cd00156">
    <property type="entry name" value="REC"/>
    <property type="match status" value="1"/>
</dbReference>
<dbReference type="InterPro" id="IPR004358">
    <property type="entry name" value="Sig_transdc_His_kin-like_C"/>
</dbReference>
<evidence type="ECO:0000256" key="9">
    <source>
        <dbReference type="PROSITE-ProRule" id="PRU00169"/>
    </source>
</evidence>
<comment type="caution">
    <text evidence="12">The sequence shown here is derived from an EMBL/GenBank/DDBJ whole genome shotgun (WGS) entry which is preliminary data.</text>
</comment>
<name>A0A6N6VUD3_9BACT</name>
<dbReference type="PROSITE" id="PS50110">
    <property type="entry name" value="RESPONSE_REGULATORY"/>
    <property type="match status" value="1"/>
</dbReference>
<dbReference type="Pfam" id="PF00072">
    <property type="entry name" value="Response_reg"/>
    <property type="match status" value="1"/>
</dbReference>
<dbReference type="Gene3D" id="3.30.565.10">
    <property type="entry name" value="Histidine kinase-like ATPase, C-terminal domain"/>
    <property type="match status" value="1"/>
</dbReference>
<dbReference type="GO" id="GO:0005524">
    <property type="term" value="F:ATP binding"/>
    <property type="evidence" value="ECO:0007669"/>
    <property type="project" value="UniProtKB-KW"/>
</dbReference>
<keyword evidence="7" id="KW-0067">ATP-binding</keyword>
<evidence type="ECO:0000256" key="6">
    <source>
        <dbReference type="ARBA" id="ARBA00022777"/>
    </source>
</evidence>
<dbReference type="InterPro" id="IPR003594">
    <property type="entry name" value="HATPase_dom"/>
</dbReference>
<keyword evidence="8" id="KW-0902">Two-component regulatory system</keyword>
<dbReference type="Gene3D" id="3.40.50.2300">
    <property type="match status" value="1"/>
</dbReference>
<evidence type="ECO:0000256" key="8">
    <source>
        <dbReference type="ARBA" id="ARBA00023012"/>
    </source>
</evidence>
<dbReference type="SUPFAM" id="SSF52172">
    <property type="entry name" value="CheY-like"/>
    <property type="match status" value="1"/>
</dbReference>
<dbReference type="AlphaFoldDB" id="A0A6N6VUD3"/>
<evidence type="ECO:0000256" key="3">
    <source>
        <dbReference type="ARBA" id="ARBA00022553"/>
    </source>
</evidence>
<evidence type="ECO:0000256" key="7">
    <source>
        <dbReference type="ARBA" id="ARBA00022840"/>
    </source>
</evidence>
<keyword evidence="6" id="KW-0418">Kinase</keyword>
<dbReference type="Proteomes" id="UP000437748">
    <property type="component" value="Unassembled WGS sequence"/>
</dbReference>
<dbReference type="Pfam" id="PF02518">
    <property type="entry name" value="HATPase_c"/>
    <property type="match status" value="1"/>
</dbReference>